<dbReference type="SMART" id="SM00343">
    <property type="entry name" value="ZnF_C2HC"/>
    <property type="match status" value="1"/>
</dbReference>
<comment type="caution">
    <text evidence="6">The sequence shown here is derived from an EMBL/GenBank/DDBJ whole genome shotgun (WGS) entry which is preliminary data.</text>
</comment>
<feature type="domain" description="Integrase catalytic" evidence="5">
    <location>
        <begin position="765"/>
        <end position="908"/>
    </location>
</feature>
<evidence type="ECO:0000256" key="3">
    <source>
        <dbReference type="SAM" id="MobiDB-lite"/>
    </source>
</evidence>
<dbReference type="PANTHER" id="PTHR35046">
    <property type="entry name" value="ZINC KNUCKLE (CCHC-TYPE) FAMILY PROTEIN"/>
    <property type="match status" value="1"/>
</dbReference>
<dbReference type="Pfam" id="PF17921">
    <property type="entry name" value="Integrase_H2C2"/>
    <property type="match status" value="1"/>
</dbReference>
<keyword evidence="1" id="KW-0479">Metal-binding</keyword>
<dbReference type="AlphaFoldDB" id="A0AAD8RXB6"/>
<keyword evidence="7" id="KW-1185">Reference proteome</keyword>
<dbReference type="Pfam" id="PF00098">
    <property type="entry name" value="zf-CCHC"/>
    <property type="match status" value="1"/>
</dbReference>
<reference evidence="6" key="1">
    <citation type="submission" date="2023-07" db="EMBL/GenBank/DDBJ databases">
        <title>A chromosome-level genome assembly of Lolium multiflorum.</title>
        <authorList>
            <person name="Chen Y."/>
            <person name="Copetti D."/>
            <person name="Kolliker R."/>
            <person name="Studer B."/>
        </authorList>
    </citation>
    <scope>NUCLEOTIDE SEQUENCE</scope>
    <source>
        <strain evidence="6">02402/16</strain>
        <tissue evidence="6">Leaf</tissue>
    </source>
</reference>
<protein>
    <submittedName>
        <fullName evidence="6">Uncharacterized protein</fullName>
    </submittedName>
</protein>
<feature type="domain" description="CCHC-type" evidence="4">
    <location>
        <begin position="634"/>
        <end position="649"/>
    </location>
</feature>
<dbReference type="Gene3D" id="4.10.60.10">
    <property type="entry name" value="Zinc finger, CCHC-type"/>
    <property type="match status" value="1"/>
</dbReference>
<organism evidence="6 7">
    <name type="scientific">Lolium multiflorum</name>
    <name type="common">Italian ryegrass</name>
    <name type="synonym">Lolium perenne subsp. multiflorum</name>
    <dbReference type="NCBI Taxonomy" id="4521"/>
    <lineage>
        <taxon>Eukaryota</taxon>
        <taxon>Viridiplantae</taxon>
        <taxon>Streptophyta</taxon>
        <taxon>Embryophyta</taxon>
        <taxon>Tracheophyta</taxon>
        <taxon>Spermatophyta</taxon>
        <taxon>Magnoliopsida</taxon>
        <taxon>Liliopsida</taxon>
        <taxon>Poales</taxon>
        <taxon>Poaceae</taxon>
        <taxon>BOP clade</taxon>
        <taxon>Pooideae</taxon>
        <taxon>Poodae</taxon>
        <taxon>Poeae</taxon>
        <taxon>Poeae Chloroplast Group 2 (Poeae type)</taxon>
        <taxon>Loliodinae</taxon>
        <taxon>Loliinae</taxon>
        <taxon>Lolium</taxon>
    </lineage>
</organism>
<feature type="region of interest" description="Disordered" evidence="3">
    <location>
        <begin position="658"/>
        <end position="681"/>
    </location>
</feature>
<dbReference type="Gene3D" id="3.30.420.10">
    <property type="entry name" value="Ribonuclease H-like superfamily/Ribonuclease H"/>
    <property type="match status" value="1"/>
</dbReference>
<gene>
    <name evidence="6" type="ORF">QYE76_059601</name>
</gene>
<dbReference type="InterPro" id="IPR041588">
    <property type="entry name" value="Integrase_H2C2"/>
</dbReference>
<evidence type="ECO:0000313" key="7">
    <source>
        <dbReference type="Proteomes" id="UP001231189"/>
    </source>
</evidence>
<evidence type="ECO:0000259" key="4">
    <source>
        <dbReference type="PROSITE" id="PS50158"/>
    </source>
</evidence>
<dbReference type="Gene3D" id="1.10.340.70">
    <property type="match status" value="1"/>
</dbReference>
<accession>A0AAD8RXB6</accession>
<dbReference type="PROSITE" id="PS50158">
    <property type="entry name" value="ZF_CCHC"/>
    <property type="match status" value="1"/>
</dbReference>
<keyword evidence="1" id="KW-0862">Zinc</keyword>
<feature type="coiled-coil region" evidence="2">
    <location>
        <begin position="204"/>
        <end position="259"/>
    </location>
</feature>
<dbReference type="PANTHER" id="PTHR35046:SF9">
    <property type="entry name" value="RNA-DIRECTED DNA POLYMERASE"/>
    <property type="match status" value="1"/>
</dbReference>
<evidence type="ECO:0000256" key="1">
    <source>
        <dbReference type="PROSITE-ProRule" id="PRU00047"/>
    </source>
</evidence>
<name>A0AAD8RXB6_LOLMU</name>
<dbReference type="Pfam" id="PF03732">
    <property type="entry name" value="Retrotrans_gag"/>
    <property type="match status" value="1"/>
</dbReference>
<keyword evidence="1" id="KW-0863">Zinc-finger</keyword>
<dbReference type="InterPro" id="IPR005162">
    <property type="entry name" value="Retrotrans_gag_dom"/>
</dbReference>
<keyword evidence="2" id="KW-0175">Coiled coil</keyword>
<feature type="region of interest" description="Disordered" evidence="3">
    <location>
        <begin position="524"/>
        <end position="624"/>
    </location>
</feature>
<proteinExistence type="predicted"/>
<evidence type="ECO:0000259" key="5">
    <source>
        <dbReference type="PROSITE" id="PS50994"/>
    </source>
</evidence>
<dbReference type="InterPro" id="IPR036875">
    <property type="entry name" value="Znf_CCHC_sf"/>
</dbReference>
<dbReference type="EMBL" id="JAUUTY010000004">
    <property type="protein sequence ID" value="KAK1641796.1"/>
    <property type="molecule type" value="Genomic_DNA"/>
</dbReference>
<dbReference type="GO" id="GO:0015074">
    <property type="term" value="P:DNA integration"/>
    <property type="evidence" value="ECO:0007669"/>
    <property type="project" value="InterPro"/>
</dbReference>
<dbReference type="GO" id="GO:0008270">
    <property type="term" value="F:zinc ion binding"/>
    <property type="evidence" value="ECO:0007669"/>
    <property type="project" value="UniProtKB-KW"/>
</dbReference>
<evidence type="ECO:0000256" key="2">
    <source>
        <dbReference type="SAM" id="Coils"/>
    </source>
</evidence>
<dbReference type="Proteomes" id="UP001231189">
    <property type="component" value="Unassembled WGS sequence"/>
</dbReference>
<evidence type="ECO:0000313" key="6">
    <source>
        <dbReference type="EMBL" id="KAK1641796.1"/>
    </source>
</evidence>
<dbReference type="InterPro" id="IPR001584">
    <property type="entry name" value="Integrase_cat-core"/>
</dbReference>
<dbReference type="SUPFAM" id="SSF57756">
    <property type="entry name" value="Retrovirus zinc finger-like domains"/>
    <property type="match status" value="1"/>
</dbReference>
<sequence length="908" mass="102516">MISNLEGQFATLGISITLLAGLSGFEAITDQLDLFFSFAKMMEPNEPINTKFYQLGNGGSLIFEHDLNALSDFLERPHPEFHGIQVDDTPGGELQWIITADLRGKMEPPTSERILFSFCESNWLDGLARGLQEALARLCGQNVVRILASRFAHLVRRDAMGVPMELQPHPQLRHHAEHLDFMLYQTQKDLDATRAYANQTHAHIVEQGEAIKLLNNDRKSLRQQRARKDATIERLRAKIASLEATVKAQEDQIRELEDDDGGIDLQGGGAFLSDDDDFEEDEFTEEEDYEFLEAGPDDYVLIDMAPPNRTNDAMMQLLQTLLADRETERAERQANIAALQNIANQGPGNHDHPGSKLKNFQNTNPPVFSKTEEPLDADDWLQTMENNLEVAGVEANEKVLFATHYLAGPARAWWTSTRAMNGGQFMTWEDFKVKFSKYHVPPGLIKKMRDEFRELKQGRMTVVEYRDKFLTLSRYAPDETDTVEKRKERFLNGLHDEMQTVLVNIPFTDLEALVDSAIQTEGKLNQANENRKRRMMNQSGSSHTQKYRPSSSGGFTPRGNNNKPQTQNSRPGYHNRSGGNSKPGGYNNNYYNNNNYNRAPPRAPNNNNNNTNTAPRTGSNAIPVANKDKTTITCYECGVVGHYSNECPKRLAKLAGNTAAPAQQQRRVSTGKKFAPNNPNNRNGRLYHMNAEEAQEAPDVVLDLKQVILQEAHDTLYSIHPGGTKMYQDLKEQFWWHGMKREIGSYIAKCGICQRVKAEHQQPAGLLQPLQIPEWKWDSVGMDFITGLPKSSKGNDSISVVFDRLTKVAHFIAVKTAYQGPKLAELYISRIVALHGTPKSIVSDRGSQFTSRFWQKVHEGLGTRLNFSTAYHPQTDGQTERVNQILEDMLRACVLEYGSKWEDCLPYA</sequence>
<dbReference type="PROSITE" id="PS50994">
    <property type="entry name" value="INTEGRASE"/>
    <property type="match status" value="1"/>
</dbReference>
<dbReference type="GO" id="GO:0003676">
    <property type="term" value="F:nucleic acid binding"/>
    <property type="evidence" value="ECO:0007669"/>
    <property type="project" value="InterPro"/>
</dbReference>
<feature type="compositionally biased region" description="Low complexity" evidence="3">
    <location>
        <begin position="586"/>
        <end position="617"/>
    </location>
</feature>
<dbReference type="InterPro" id="IPR036397">
    <property type="entry name" value="RNaseH_sf"/>
</dbReference>
<dbReference type="InterPro" id="IPR012337">
    <property type="entry name" value="RNaseH-like_sf"/>
</dbReference>
<feature type="compositionally biased region" description="Polar residues" evidence="3">
    <location>
        <begin position="536"/>
        <end position="570"/>
    </location>
</feature>
<dbReference type="SUPFAM" id="SSF53098">
    <property type="entry name" value="Ribonuclease H-like"/>
    <property type="match status" value="1"/>
</dbReference>
<dbReference type="InterPro" id="IPR001878">
    <property type="entry name" value="Znf_CCHC"/>
</dbReference>